<name>A0AAN8WFP9_HALRR</name>
<evidence type="ECO:0000313" key="2">
    <source>
        <dbReference type="EMBL" id="KAK7054572.1"/>
    </source>
</evidence>
<comment type="caution">
    <text evidence="2">The sequence shown here is derived from an EMBL/GenBank/DDBJ whole genome shotgun (WGS) entry which is preliminary data.</text>
</comment>
<protein>
    <submittedName>
        <fullName evidence="2">Uncharacterized protein</fullName>
    </submittedName>
</protein>
<dbReference type="AlphaFoldDB" id="A0AAN8WFP9"/>
<keyword evidence="3" id="KW-1185">Reference proteome</keyword>
<evidence type="ECO:0000313" key="3">
    <source>
        <dbReference type="Proteomes" id="UP001381693"/>
    </source>
</evidence>
<accession>A0AAN8WFP9</accession>
<feature type="region of interest" description="Disordered" evidence="1">
    <location>
        <begin position="37"/>
        <end position="64"/>
    </location>
</feature>
<dbReference type="Proteomes" id="UP001381693">
    <property type="component" value="Unassembled WGS sequence"/>
</dbReference>
<sequence length="128" mass="13461">MFTLEGERTFHLWPAGGVRFIWSVRCIRSCGRMGFPVDLEKDADEPEAKEDENDVSENPAIRSPSLPPVSALIAMASSPSPITSVIPITSSAPVSQSTGATTALPTNASSSSAITSIEILPTSVSDDV</sequence>
<feature type="compositionally biased region" description="Polar residues" evidence="1">
    <location>
        <begin position="92"/>
        <end position="105"/>
    </location>
</feature>
<feature type="region of interest" description="Disordered" evidence="1">
    <location>
        <begin position="92"/>
        <end position="111"/>
    </location>
</feature>
<feature type="compositionally biased region" description="Acidic residues" evidence="1">
    <location>
        <begin position="41"/>
        <end position="55"/>
    </location>
</feature>
<gene>
    <name evidence="2" type="ORF">SK128_011932</name>
</gene>
<feature type="non-terminal residue" evidence="2">
    <location>
        <position position="128"/>
    </location>
</feature>
<evidence type="ECO:0000256" key="1">
    <source>
        <dbReference type="SAM" id="MobiDB-lite"/>
    </source>
</evidence>
<dbReference type="EMBL" id="JAXCGZ010021320">
    <property type="protein sequence ID" value="KAK7054572.1"/>
    <property type="molecule type" value="Genomic_DNA"/>
</dbReference>
<organism evidence="2 3">
    <name type="scientific">Halocaridina rubra</name>
    <name type="common">Hawaiian red shrimp</name>
    <dbReference type="NCBI Taxonomy" id="373956"/>
    <lineage>
        <taxon>Eukaryota</taxon>
        <taxon>Metazoa</taxon>
        <taxon>Ecdysozoa</taxon>
        <taxon>Arthropoda</taxon>
        <taxon>Crustacea</taxon>
        <taxon>Multicrustacea</taxon>
        <taxon>Malacostraca</taxon>
        <taxon>Eumalacostraca</taxon>
        <taxon>Eucarida</taxon>
        <taxon>Decapoda</taxon>
        <taxon>Pleocyemata</taxon>
        <taxon>Caridea</taxon>
        <taxon>Atyoidea</taxon>
        <taxon>Atyidae</taxon>
        <taxon>Halocaridina</taxon>
    </lineage>
</organism>
<reference evidence="2 3" key="1">
    <citation type="submission" date="2023-11" db="EMBL/GenBank/DDBJ databases">
        <title>Halocaridina rubra genome assembly.</title>
        <authorList>
            <person name="Smith C."/>
        </authorList>
    </citation>
    <scope>NUCLEOTIDE SEQUENCE [LARGE SCALE GENOMIC DNA]</scope>
    <source>
        <strain evidence="2">EP-1</strain>
        <tissue evidence="2">Whole</tissue>
    </source>
</reference>
<proteinExistence type="predicted"/>